<accession>A0A6J7JZT4</accession>
<proteinExistence type="predicted"/>
<evidence type="ECO:0000313" key="1">
    <source>
        <dbReference type="EMBL" id="CAB4638299.1"/>
    </source>
</evidence>
<protein>
    <submittedName>
        <fullName evidence="2">Unannotated protein</fullName>
    </submittedName>
</protein>
<dbReference type="EMBL" id="CAFBNA010000190">
    <property type="protein sequence ID" value="CAB4949228.1"/>
    <property type="molecule type" value="Genomic_DNA"/>
</dbReference>
<name>A0A6J7JZT4_9ZZZZ</name>
<gene>
    <name evidence="1" type="ORF">UFOPK2000_01175</name>
    <name evidence="2" type="ORF">UFOPK3708_01896</name>
</gene>
<dbReference type="EMBL" id="CAEZVK010000139">
    <property type="protein sequence ID" value="CAB4638299.1"/>
    <property type="molecule type" value="Genomic_DNA"/>
</dbReference>
<reference evidence="2" key="1">
    <citation type="submission" date="2020-05" db="EMBL/GenBank/DDBJ databases">
        <authorList>
            <person name="Chiriac C."/>
            <person name="Salcher M."/>
            <person name="Ghai R."/>
            <person name="Kavagutti S V."/>
        </authorList>
    </citation>
    <scope>NUCLEOTIDE SEQUENCE</scope>
</reference>
<sequence length="689" mass="74688">MKNRLTGSASRPTKPATSVRQADLVCAPWYRETYIVPGDVAQDPVAHFVQRNNGDLVDPTPLFDGHWYRSVHGLHTVVDPLDHYLTVGASMGLDPSPVFDSTWYVRQVGELPEGRTPLEHYLTVGGAQAIDPHPLFSSAWYLQQVEGGLDGLTPLEHYLAFGWRKNLDPCALFSANGYLHRNPDVAEGGVNPFVHYLKFGSSEGREGTCLWSEAEYREWFADDVLVQRFGSLGHFREVVVPGGRSIGAAPAIDRVGRLRIALEERAERFLRTSDDGKSSATIDWKARELAIEFSSASDPQVAVVIAGRGHDALRTLESLLLSATTIPFEVVLVGNEPELPSVSGVVTVNANPIDLHAVWTAALSVSTAAHVVLLDGAIDVAAGWLDELLDRSGADVGMVASTAVGDELSLQESGRLVLDDGSVVGFGVDDRLGRWMYGTDRDIDSCSPYGALVRRSLLGDWLSTTPAASYEEAGESLSAFVWDSGAKVVIATRAVLVERFDIKFKDRTVVAPLAEQLRRRDRRSASHVLVIGPSVEHFEGGARESRTPALLRELVASGRIVHLLPADAERSQPWTGNLETEGIEVVDAPLGSDELLALVQAVQGRLEFVLVTDPLVAVWWASFLLEYLGDVPLVYNAAGVDGSGDRIVAMEARVARLADVVLDSDVFGESAPSVGQIIEAVNAVNERRN</sequence>
<organism evidence="2">
    <name type="scientific">freshwater metagenome</name>
    <dbReference type="NCBI Taxonomy" id="449393"/>
    <lineage>
        <taxon>unclassified sequences</taxon>
        <taxon>metagenomes</taxon>
        <taxon>ecological metagenomes</taxon>
    </lineage>
</organism>
<dbReference type="AlphaFoldDB" id="A0A6J7JZT4"/>
<evidence type="ECO:0000313" key="2">
    <source>
        <dbReference type="EMBL" id="CAB4949228.1"/>
    </source>
</evidence>